<name>A0A9R1WJV4_LACSA</name>
<sequence length="420" mass="47856">MDADEKLTELKKAYADMILNTVKEAAGRIMISERKAYRLEFELKESKENALQMLTRLKQMMDSKINEAEMVSQIQQKKIEELEAQVQEAEDIVKDLREELSFMHAELERSKPKNAVNPDSIPTSDVRNSDKDESNRGQILYNSLIPFWKSYVNDQNLPAIILRSKGRKLNRSGCTHRIHACEGTLYEQTNVRKPDLITETDEESEKLQKEPSLGDERKKDRKRGSPDGKKRSQPLDQVNEIDHVAESSYSTMAKSAKCLREGSGDSINTVWDLVRVSDVHRRLREELLPMECEKTELPPTSEAPVDAPELKVVETGGVGAPIHTISGRVIKYTFQRKRKRGTFSTNGSDLVNNMKKKKEEDENALLETEKVIATEKSTQEETEKVKSIQESTQGENEKAISIEESTKEESYLEKVAKQLI</sequence>
<dbReference type="Proteomes" id="UP000235145">
    <property type="component" value="Unassembled WGS sequence"/>
</dbReference>
<dbReference type="PANTHER" id="PTHR34778:SF2">
    <property type="entry name" value="OS02G0580700 PROTEIN"/>
    <property type="match status" value="1"/>
</dbReference>
<gene>
    <name evidence="3" type="ORF">LSAT_V11C100005420</name>
</gene>
<accession>A0A9R1WJV4</accession>
<evidence type="ECO:0000313" key="4">
    <source>
        <dbReference type="Proteomes" id="UP000235145"/>
    </source>
</evidence>
<proteinExistence type="predicted"/>
<dbReference type="EMBL" id="NBSK02000001">
    <property type="protein sequence ID" value="KAJ0226771.1"/>
    <property type="molecule type" value="Genomic_DNA"/>
</dbReference>
<feature type="region of interest" description="Disordered" evidence="2">
    <location>
        <begin position="374"/>
        <end position="407"/>
    </location>
</feature>
<feature type="region of interest" description="Disordered" evidence="2">
    <location>
        <begin position="107"/>
        <end position="134"/>
    </location>
</feature>
<evidence type="ECO:0000313" key="3">
    <source>
        <dbReference type="EMBL" id="KAJ0226771.1"/>
    </source>
</evidence>
<protein>
    <submittedName>
        <fullName evidence="3">Uncharacterized protein</fullName>
    </submittedName>
</protein>
<dbReference type="AlphaFoldDB" id="A0A9R1WJV4"/>
<keyword evidence="1" id="KW-0175">Coiled coil</keyword>
<dbReference type="PANTHER" id="PTHR34778">
    <property type="entry name" value="OS02G0580700 PROTEIN"/>
    <property type="match status" value="1"/>
</dbReference>
<feature type="compositionally biased region" description="Basic and acidic residues" evidence="2">
    <location>
        <begin position="395"/>
        <end position="407"/>
    </location>
</feature>
<reference evidence="3 4" key="1">
    <citation type="journal article" date="2017" name="Nat. Commun.">
        <title>Genome assembly with in vitro proximity ligation data and whole-genome triplication in lettuce.</title>
        <authorList>
            <person name="Reyes-Chin-Wo S."/>
            <person name="Wang Z."/>
            <person name="Yang X."/>
            <person name="Kozik A."/>
            <person name="Arikit S."/>
            <person name="Song C."/>
            <person name="Xia L."/>
            <person name="Froenicke L."/>
            <person name="Lavelle D.O."/>
            <person name="Truco M.J."/>
            <person name="Xia R."/>
            <person name="Zhu S."/>
            <person name="Xu C."/>
            <person name="Xu H."/>
            <person name="Xu X."/>
            <person name="Cox K."/>
            <person name="Korf I."/>
            <person name="Meyers B.C."/>
            <person name="Michelmore R.W."/>
        </authorList>
    </citation>
    <scope>NUCLEOTIDE SEQUENCE [LARGE SCALE GENOMIC DNA]</scope>
    <source>
        <strain evidence="4">cv. Salinas</strain>
        <tissue evidence="3">Seedlings</tissue>
    </source>
</reference>
<comment type="caution">
    <text evidence="3">The sequence shown here is derived from an EMBL/GenBank/DDBJ whole genome shotgun (WGS) entry which is preliminary data.</text>
</comment>
<evidence type="ECO:0000256" key="1">
    <source>
        <dbReference type="SAM" id="Coils"/>
    </source>
</evidence>
<dbReference type="OrthoDB" id="657513at2759"/>
<evidence type="ECO:0000256" key="2">
    <source>
        <dbReference type="SAM" id="MobiDB-lite"/>
    </source>
</evidence>
<organism evidence="3 4">
    <name type="scientific">Lactuca sativa</name>
    <name type="common">Garden lettuce</name>
    <dbReference type="NCBI Taxonomy" id="4236"/>
    <lineage>
        <taxon>Eukaryota</taxon>
        <taxon>Viridiplantae</taxon>
        <taxon>Streptophyta</taxon>
        <taxon>Embryophyta</taxon>
        <taxon>Tracheophyta</taxon>
        <taxon>Spermatophyta</taxon>
        <taxon>Magnoliopsida</taxon>
        <taxon>eudicotyledons</taxon>
        <taxon>Gunneridae</taxon>
        <taxon>Pentapetalae</taxon>
        <taxon>asterids</taxon>
        <taxon>campanulids</taxon>
        <taxon>Asterales</taxon>
        <taxon>Asteraceae</taxon>
        <taxon>Cichorioideae</taxon>
        <taxon>Cichorieae</taxon>
        <taxon>Lactucinae</taxon>
        <taxon>Lactuca</taxon>
    </lineage>
</organism>
<feature type="coiled-coil region" evidence="1">
    <location>
        <begin position="47"/>
        <end position="106"/>
    </location>
</feature>
<feature type="compositionally biased region" description="Basic and acidic residues" evidence="2">
    <location>
        <begin position="374"/>
        <end position="387"/>
    </location>
</feature>
<feature type="compositionally biased region" description="Basic and acidic residues" evidence="2">
    <location>
        <begin position="205"/>
        <end position="230"/>
    </location>
</feature>
<keyword evidence="4" id="KW-1185">Reference proteome</keyword>
<feature type="region of interest" description="Disordered" evidence="2">
    <location>
        <begin position="192"/>
        <end position="240"/>
    </location>
</feature>